<sequence>LAEALRVADEVYHRLKPHCGKIVVAGSIRRQKDEIRDIDIVLIPANPGQLSQEIDRLGPPMKDGQKLRRVNYKGAQVDIYYASPQTWATLLLIRTGSKFSNIRLCSRARSLGMKLKANGDGIIGKDGQLIPIESEEQVYQILGLPYQEPWERE</sequence>
<evidence type="ECO:0000259" key="3">
    <source>
        <dbReference type="Pfam" id="PF14791"/>
    </source>
</evidence>
<dbReference type="InterPro" id="IPR029398">
    <property type="entry name" value="PolB_thumb"/>
</dbReference>
<feature type="non-terminal residue" evidence="4">
    <location>
        <position position="1"/>
    </location>
</feature>
<proteinExistence type="predicted"/>
<dbReference type="GO" id="GO:0003887">
    <property type="term" value="F:DNA-directed DNA polymerase activity"/>
    <property type="evidence" value="ECO:0007669"/>
    <property type="project" value="InterPro"/>
</dbReference>
<dbReference type="Gene3D" id="3.30.210.10">
    <property type="entry name" value="DNA polymerase, thumb domain"/>
    <property type="match status" value="1"/>
</dbReference>
<accession>X1RJP3</accession>
<evidence type="ECO:0000313" key="4">
    <source>
        <dbReference type="EMBL" id="GAI67171.1"/>
    </source>
</evidence>
<organism evidence="4">
    <name type="scientific">marine sediment metagenome</name>
    <dbReference type="NCBI Taxonomy" id="412755"/>
    <lineage>
        <taxon>unclassified sequences</taxon>
        <taxon>metagenomes</taxon>
        <taxon>ecological metagenomes</taxon>
    </lineage>
</organism>
<gene>
    <name evidence="4" type="ORF">S12H4_02574</name>
</gene>
<dbReference type="GO" id="GO:0003677">
    <property type="term" value="F:DNA binding"/>
    <property type="evidence" value="ECO:0007669"/>
    <property type="project" value="InterPro"/>
</dbReference>
<dbReference type="PANTHER" id="PTHR11276:SF28">
    <property type="entry name" value="DNA POLYMERASE LAMBDA"/>
    <property type="match status" value="1"/>
</dbReference>
<keyword evidence="1" id="KW-0808">Transferase</keyword>
<keyword evidence="2" id="KW-0548">Nucleotidyltransferase</keyword>
<feature type="domain" description="DNA polymerase beta thumb" evidence="3">
    <location>
        <begin position="91"/>
        <end position="153"/>
    </location>
</feature>
<evidence type="ECO:0000256" key="2">
    <source>
        <dbReference type="ARBA" id="ARBA00022695"/>
    </source>
</evidence>
<dbReference type="EMBL" id="BARW01000642">
    <property type="protein sequence ID" value="GAI67171.1"/>
    <property type="molecule type" value="Genomic_DNA"/>
</dbReference>
<dbReference type="SUPFAM" id="SSF81301">
    <property type="entry name" value="Nucleotidyltransferase"/>
    <property type="match status" value="1"/>
</dbReference>
<name>X1RJP3_9ZZZZ</name>
<dbReference type="InterPro" id="IPR037160">
    <property type="entry name" value="DNA_Pol_thumb_sf"/>
</dbReference>
<dbReference type="Gene3D" id="3.30.460.10">
    <property type="entry name" value="Beta Polymerase, domain 2"/>
    <property type="match status" value="1"/>
</dbReference>
<dbReference type="Pfam" id="PF14791">
    <property type="entry name" value="DNA_pol_B_thumb"/>
    <property type="match status" value="1"/>
</dbReference>
<dbReference type="InterPro" id="IPR022312">
    <property type="entry name" value="DNA_pol_X"/>
</dbReference>
<protein>
    <recommendedName>
        <fullName evidence="3">DNA polymerase beta thumb domain-containing protein</fullName>
    </recommendedName>
</protein>
<dbReference type="AlphaFoldDB" id="X1RJP3"/>
<reference evidence="4" key="1">
    <citation type="journal article" date="2014" name="Front. Microbiol.">
        <title>High frequency of phylogenetically diverse reductive dehalogenase-homologous genes in deep subseafloor sedimentary metagenomes.</title>
        <authorList>
            <person name="Kawai M."/>
            <person name="Futagami T."/>
            <person name="Toyoda A."/>
            <person name="Takaki Y."/>
            <person name="Nishi S."/>
            <person name="Hori S."/>
            <person name="Arai W."/>
            <person name="Tsubouchi T."/>
            <person name="Morono Y."/>
            <person name="Uchiyama I."/>
            <person name="Ito T."/>
            <person name="Fujiyama A."/>
            <person name="Inagaki F."/>
            <person name="Takami H."/>
        </authorList>
    </citation>
    <scope>NUCLEOTIDE SEQUENCE</scope>
    <source>
        <strain evidence="4">Expedition CK06-06</strain>
    </source>
</reference>
<evidence type="ECO:0000256" key="1">
    <source>
        <dbReference type="ARBA" id="ARBA00022679"/>
    </source>
</evidence>
<comment type="caution">
    <text evidence="4">The sequence shown here is derived from an EMBL/GenBank/DDBJ whole genome shotgun (WGS) entry which is preliminary data.</text>
</comment>
<dbReference type="GO" id="GO:0006281">
    <property type="term" value="P:DNA repair"/>
    <property type="evidence" value="ECO:0007669"/>
    <property type="project" value="InterPro"/>
</dbReference>
<dbReference type="PANTHER" id="PTHR11276">
    <property type="entry name" value="DNA POLYMERASE TYPE-X FAMILY MEMBER"/>
    <property type="match status" value="1"/>
</dbReference>
<dbReference type="InterPro" id="IPR043519">
    <property type="entry name" value="NT_sf"/>
</dbReference>